<dbReference type="Proteomes" id="UP000565441">
    <property type="component" value="Unassembled WGS sequence"/>
</dbReference>
<dbReference type="Pfam" id="PF00098">
    <property type="entry name" value="zf-CCHC"/>
    <property type="match status" value="1"/>
</dbReference>
<comment type="caution">
    <text evidence="4">The sequence shown here is derived from an EMBL/GenBank/DDBJ whole genome shotgun (WGS) entry which is preliminary data.</text>
</comment>
<evidence type="ECO:0000256" key="1">
    <source>
        <dbReference type="ARBA" id="ARBA00022664"/>
    </source>
</evidence>
<dbReference type="GO" id="GO:0008270">
    <property type="term" value="F:zinc ion binding"/>
    <property type="evidence" value="ECO:0007669"/>
    <property type="project" value="UniProtKB-KW"/>
</dbReference>
<evidence type="ECO:0000313" key="4">
    <source>
        <dbReference type="EMBL" id="KAF5380124.1"/>
    </source>
</evidence>
<dbReference type="Gene3D" id="4.10.60.10">
    <property type="entry name" value="Zinc finger, CCHC-type"/>
    <property type="match status" value="1"/>
</dbReference>
<keyword evidence="5" id="KW-1185">Reference proteome</keyword>
<dbReference type="PROSITE" id="PS50158">
    <property type="entry name" value="ZF_CCHC"/>
    <property type="match status" value="1"/>
</dbReference>
<dbReference type="SMART" id="SM00343">
    <property type="entry name" value="ZnF_C2HC"/>
    <property type="match status" value="1"/>
</dbReference>
<dbReference type="AlphaFoldDB" id="A0A8H5M484"/>
<keyword evidence="2" id="KW-0863">Zinc-finger</keyword>
<sequence length="214" mass="23984">MVYTAYSVCSKGQDHRRLSKDNRWSDMVPPNSALTFAVLWDPEDDIVAFSGADLFDGLNDDDEGTQSPDSPTDAWDSDSYSQVLTIGHSTLPLSEHTATLAFFRDHHDFLFTTTHTPLTFDRSRLGRRQTQTSSTLEGLDVYLRGSMFARTHRDPNAMDIDHAPRRPPITCFKCGKVGHMARNCRSVVIKVVDVAEMTDEQKRAAAAQLKDQGF</sequence>
<organism evidence="4 5">
    <name type="scientific">Tricholomella constricta</name>
    <dbReference type="NCBI Taxonomy" id="117010"/>
    <lineage>
        <taxon>Eukaryota</taxon>
        <taxon>Fungi</taxon>
        <taxon>Dikarya</taxon>
        <taxon>Basidiomycota</taxon>
        <taxon>Agaricomycotina</taxon>
        <taxon>Agaricomycetes</taxon>
        <taxon>Agaricomycetidae</taxon>
        <taxon>Agaricales</taxon>
        <taxon>Tricholomatineae</taxon>
        <taxon>Lyophyllaceae</taxon>
        <taxon>Tricholomella</taxon>
    </lineage>
</organism>
<gene>
    <name evidence="4" type="ORF">D9615_006285</name>
</gene>
<dbReference type="GO" id="GO:0006397">
    <property type="term" value="P:mRNA processing"/>
    <property type="evidence" value="ECO:0007669"/>
    <property type="project" value="UniProtKB-KW"/>
</dbReference>
<protein>
    <recommendedName>
        <fullName evidence="3">CCHC-type domain-containing protein</fullName>
    </recommendedName>
</protein>
<feature type="domain" description="CCHC-type" evidence="3">
    <location>
        <begin position="171"/>
        <end position="186"/>
    </location>
</feature>
<dbReference type="SUPFAM" id="SSF57756">
    <property type="entry name" value="Retrovirus zinc finger-like domains"/>
    <property type="match status" value="1"/>
</dbReference>
<dbReference type="InterPro" id="IPR036875">
    <property type="entry name" value="Znf_CCHC_sf"/>
</dbReference>
<dbReference type="OrthoDB" id="3226552at2759"/>
<keyword evidence="1" id="KW-0507">mRNA processing</keyword>
<dbReference type="EMBL" id="JAACJP010000014">
    <property type="protein sequence ID" value="KAF5380124.1"/>
    <property type="molecule type" value="Genomic_DNA"/>
</dbReference>
<keyword evidence="2" id="KW-0479">Metal-binding</keyword>
<proteinExistence type="predicted"/>
<evidence type="ECO:0000313" key="5">
    <source>
        <dbReference type="Proteomes" id="UP000565441"/>
    </source>
</evidence>
<accession>A0A8H5M484</accession>
<dbReference type="GO" id="GO:0003676">
    <property type="term" value="F:nucleic acid binding"/>
    <property type="evidence" value="ECO:0007669"/>
    <property type="project" value="InterPro"/>
</dbReference>
<evidence type="ECO:0000259" key="3">
    <source>
        <dbReference type="PROSITE" id="PS50158"/>
    </source>
</evidence>
<reference evidence="4 5" key="1">
    <citation type="journal article" date="2020" name="ISME J.">
        <title>Uncovering the hidden diversity of litter-decomposition mechanisms in mushroom-forming fungi.</title>
        <authorList>
            <person name="Floudas D."/>
            <person name="Bentzer J."/>
            <person name="Ahren D."/>
            <person name="Johansson T."/>
            <person name="Persson P."/>
            <person name="Tunlid A."/>
        </authorList>
    </citation>
    <scope>NUCLEOTIDE SEQUENCE [LARGE SCALE GENOMIC DNA]</scope>
    <source>
        <strain evidence="4 5">CBS 661.87</strain>
    </source>
</reference>
<keyword evidence="2" id="KW-0862">Zinc</keyword>
<evidence type="ECO:0000256" key="2">
    <source>
        <dbReference type="PROSITE-ProRule" id="PRU00047"/>
    </source>
</evidence>
<name>A0A8H5M484_9AGAR</name>
<dbReference type="InterPro" id="IPR001878">
    <property type="entry name" value="Znf_CCHC"/>
</dbReference>